<reference evidence="1 2" key="1">
    <citation type="submission" date="2020-12" db="EMBL/GenBank/DDBJ databases">
        <authorList>
            <person name="Rakov C."/>
            <person name="Alkalay-Oren S."/>
            <person name="Coppenhagen-Glazer S."/>
            <person name="Hazan R."/>
        </authorList>
    </citation>
    <scope>NUCLEOTIDE SEQUENCE [LARGE SCALE GENOMIC DNA]</scope>
</reference>
<dbReference type="Proteomes" id="UP000595806">
    <property type="component" value="Segment"/>
</dbReference>
<keyword evidence="2" id="KW-1185">Reference proteome</keyword>
<sequence>MADVSVDLKELEQVVDLSTQLSNVSRRMSQGSYTMGLTSEYSALIGELSALITPEPEPLPSDTAEIKAGEYSFGGVKYKLTIVDNVLTNIEVVPEPPVEV</sequence>
<organism evidence="1 2">
    <name type="scientific">Providencia phage PSTRCR_114</name>
    <dbReference type="NCBI Taxonomy" id="2800824"/>
    <lineage>
        <taxon>Viruses</taxon>
        <taxon>Duplodnaviria</taxon>
        <taxon>Heunggongvirae</taxon>
        <taxon>Uroviricota</taxon>
        <taxon>Caudoviricetes</taxon>
        <taxon>Autographivirales</taxon>
        <taxon>Autoscriptoviridae</taxon>
        <taxon>Slopekvirinae</taxon>
        <taxon>Kakivirus</taxon>
        <taxon>Kakivirus PSTRCR114</taxon>
    </lineage>
</organism>
<proteinExistence type="predicted"/>
<evidence type="ECO:0000313" key="2">
    <source>
        <dbReference type="Proteomes" id="UP000595806"/>
    </source>
</evidence>
<name>A0A7T7CL24_9CAUD</name>
<protein>
    <submittedName>
        <fullName evidence="1">Uncharacterized protein</fullName>
    </submittedName>
</protein>
<evidence type="ECO:0000313" key="1">
    <source>
        <dbReference type="EMBL" id="QQK88405.1"/>
    </source>
</evidence>
<dbReference type="EMBL" id="MW358930">
    <property type="protein sequence ID" value="QQK88405.1"/>
    <property type="molecule type" value="Genomic_DNA"/>
</dbReference>
<accession>A0A7T7CL24</accession>